<keyword evidence="2" id="KW-1185">Reference proteome</keyword>
<reference evidence="1 2" key="1">
    <citation type="submission" date="2019-08" db="EMBL/GenBank/DDBJ databases">
        <title>Whole genome of Aphis craccivora.</title>
        <authorList>
            <person name="Voronova N.V."/>
            <person name="Shulinski R.S."/>
            <person name="Bandarenka Y.V."/>
            <person name="Zhorov D.G."/>
            <person name="Warner D."/>
        </authorList>
    </citation>
    <scope>NUCLEOTIDE SEQUENCE [LARGE SCALE GENOMIC DNA]</scope>
    <source>
        <strain evidence="1">180601</strain>
        <tissue evidence="1">Whole Body</tissue>
    </source>
</reference>
<evidence type="ECO:0000313" key="1">
    <source>
        <dbReference type="EMBL" id="KAF0698934.1"/>
    </source>
</evidence>
<proteinExistence type="predicted"/>
<dbReference type="Proteomes" id="UP000478052">
    <property type="component" value="Unassembled WGS sequence"/>
</dbReference>
<organism evidence="1 2">
    <name type="scientific">Aphis craccivora</name>
    <name type="common">Cowpea aphid</name>
    <dbReference type="NCBI Taxonomy" id="307492"/>
    <lineage>
        <taxon>Eukaryota</taxon>
        <taxon>Metazoa</taxon>
        <taxon>Ecdysozoa</taxon>
        <taxon>Arthropoda</taxon>
        <taxon>Hexapoda</taxon>
        <taxon>Insecta</taxon>
        <taxon>Pterygota</taxon>
        <taxon>Neoptera</taxon>
        <taxon>Paraneoptera</taxon>
        <taxon>Hemiptera</taxon>
        <taxon>Sternorrhyncha</taxon>
        <taxon>Aphidomorpha</taxon>
        <taxon>Aphidoidea</taxon>
        <taxon>Aphididae</taxon>
        <taxon>Aphidini</taxon>
        <taxon>Aphis</taxon>
        <taxon>Aphis</taxon>
    </lineage>
</organism>
<evidence type="ECO:0000313" key="2">
    <source>
        <dbReference type="Proteomes" id="UP000478052"/>
    </source>
</evidence>
<gene>
    <name evidence="1" type="ORF">FWK35_00030628</name>
</gene>
<dbReference type="OrthoDB" id="420169at2759"/>
<dbReference type="EMBL" id="VUJU01014913">
    <property type="protein sequence ID" value="KAF0698934.1"/>
    <property type="molecule type" value="Genomic_DNA"/>
</dbReference>
<accession>A0A6G0VLS0</accession>
<comment type="caution">
    <text evidence="1">The sequence shown here is derived from an EMBL/GenBank/DDBJ whole genome shotgun (WGS) entry which is preliminary data.</text>
</comment>
<dbReference type="AlphaFoldDB" id="A0A6G0VLS0"/>
<protein>
    <submittedName>
        <fullName evidence="1">Retrovirus-related Pol polyprotein</fullName>
    </submittedName>
</protein>
<name>A0A6G0VLS0_APHCR</name>
<sequence>MLIAFHLRPACIINDNNTIQGKITIPLIIQGQEISTEFNLVDRNFPIRKHGIIDLANKTLAIKINVDNRNIILKPRTETIVSIPIAAKDVENKDNFIHRQEIKEGVFCGSIVNTVQNGEVVISMLNITEEPQNIWEEELNKIQYDREFDYNVQPRVNKIKQLIRSGHMDDEQRQSIIEICEQYQDIFHLKGDILTHTNTMTHKINL</sequence>